<dbReference type="Proteomes" id="UP000008631">
    <property type="component" value="Chromosome"/>
</dbReference>
<name>E8R6D6_ISOPI</name>
<feature type="transmembrane region" description="Helical" evidence="5">
    <location>
        <begin position="20"/>
        <end position="38"/>
    </location>
</feature>
<keyword evidence="8" id="KW-1185">Reference proteome</keyword>
<accession>E8R6D6</accession>
<proteinExistence type="predicted"/>
<organism evidence="7 8">
    <name type="scientific">Isosphaera pallida (strain ATCC 43644 / DSM 9630 / IS1B)</name>
    <dbReference type="NCBI Taxonomy" id="575540"/>
    <lineage>
        <taxon>Bacteria</taxon>
        <taxon>Pseudomonadati</taxon>
        <taxon>Planctomycetota</taxon>
        <taxon>Planctomycetia</taxon>
        <taxon>Isosphaerales</taxon>
        <taxon>Isosphaeraceae</taxon>
        <taxon>Isosphaera</taxon>
    </lineage>
</organism>
<feature type="domain" description="UspA" evidence="6">
    <location>
        <begin position="534"/>
        <end position="661"/>
    </location>
</feature>
<keyword evidence="4 5" id="KW-0472">Membrane</keyword>
<gene>
    <name evidence="7" type="ordered locus">Isop_1251</name>
</gene>
<dbReference type="Gene3D" id="1.20.1740.10">
    <property type="entry name" value="Amino acid/polyamine transporter I"/>
    <property type="match status" value="1"/>
</dbReference>
<evidence type="ECO:0000259" key="6">
    <source>
        <dbReference type="Pfam" id="PF00582"/>
    </source>
</evidence>
<dbReference type="KEGG" id="ipa:Isop_1251"/>
<feature type="transmembrane region" description="Helical" evidence="5">
    <location>
        <begin position="152"/>
        <end position="174"/>
    </location>
</feature>
<feature type="transmembrane region" description="Helical" evidence="5">
    <location>
        <begin position="84"/>
        <end position="111"/>
    </location>
</feature>
<evidence type="ECO:0000313" key="7">
    <source>
        <dbReference type="EMBL" id="ADV61837.1"/>
    </source>
</evidence>
<dbReference type="InterPro" id="IPR050367">
    <property type="entry name" value="APC_superfamily"/>
</dbReference>
<feature type="transmembrane region" description="Helical" evidence="5">
    <location>
        <begin position="194"/>
        <end position="213"/>
    </location>
</feature>
<dbReference type="InterPro" id="IPR014729">
    <property type="entry name" value="Rossmann-like_a/b/a_fold"/>
</dbReference>
<dbReference type="CDD" id="cd00293">
    <property type="entry name" value="USP-like"/>
    <property type="match status" value="1"/>
</dbReference>
<feature type="transmembrane region" description="Helical" evidence="5">
    <location>
        <begin position="44"/>
        <end position="64"/>
    </location>
</feature>
<dbReference type="eggNOG" id="COG0589">
    <property type="taxonomic scope" value="Bacteria"/>
</dbReference>
<dbReference type="PANTHER" id="PTHR42770:SF7">
    <property type="entry name" value="MEMBRANE PROTEIN"/>
    <property type="match status" value="1"/>
</dbReference>
<dbReference type="Pfam" id="PF00582">
    <property type="entry name" value="Usp"/>
    <property type="match status" value="1"/>
</dbReference>
<sequence>MSGFGERPRELKWYHAGPILFGDWGTSRLYVLGLAFAFNGRASFWMVAAMSLVLIAVGWCYTIACRLFPDGGGVYSSAQQRSQLLAVFGGLLLCADYVVTASLSCLEAFHYLGIKDYTILGILPVDAALAALGILAIGAVNVLGPTKTGTAAMIVAMATVVFTLIIGVACLPYLGNMVVESPFKEGPGRAWVGFTEIILALSGVEAIANMTGVMVQPVGRTAKRAILPVMTEIVLLNLILCAAMLTLADDVLYRLDPETGGLVPAHTGDMIKVIAETYVGPAFAAASGVCFAALLFSAVNTAVGALVSVLFMLSRDRELPEAFGRLNRFGMPKLPLVIAAVVPAVVVVVFPYVESLGGLYAIGIVGAIGINLGSIATNRALDIRRGERILMAGVTLLLIAIEITIVFDKPDARSFALVVLAAGLSARLGTMAIHPAVPLGQLTRRGYVISGVVLTLAVLFVEIAFHDTLGGFAVSAVLVCVLAGASYKVQQFRPEILAYRSRRVEVELGPDGKPLETRPKRLMMVPGGYKPKARVMVATQGNPRLLKFAFEEAKNRHAELQILFLRHLAVTPMGLVEPPKLDEDEDALKLFEQVREQAKKEGVPIRLLYGVARDIPDAILDMAVTHGADLLMLGATRRGTLWKAMKGDVISGVAEQLPESVGLLLVA</sequence>
<dbReference type="SUPFAM" id="SSF52402">
    <property type="entry name" value="Adenine nucleotide alpha hydrolases-like"/>
    <property type="match status" value="1"/>
</dbReference>
<dbReference type="eggNOG" id="COG0531">
    <property type="taxonomic scope" value="Bacteria"/>
</dbReference>
<feature type="transmembrane region" description="Helical" evidence="5">
    <location>
        <begin position="117"/>
        <end position="140"/>
    </location>
</feature>
<dbReference type="Gene3D" id="3.40.50.620">
    <property type="entry name" value="HUPs"/>
    <property type="match status" value="1"/>
</dbReference>
<dbReference type="OrthoDB" id="251655at2"/>
<dbReference type="AlphaFoldDB" id="E8R6D6"/>
<feature type="transmembrane region" description="Helical" evidence="5">
    <location>
        <begin position="282"/>
        <end position="313"/>
    </location>
</feature>
<dbReference type="STRING" id="575540.Isop_1251"/>
<evidence type="ECO:0000256" key="3">
    <source>
        <dbReference type="ARBA" id="ARBA00022989"/>
    </source>
</evidence>
<evidence type="ECO:0000256" key="2">
    <source>
        <dbReference type="ARBA" id="ARBA00022692"/>
    </source>
</evidence>
<feature type="transmembrane region" description="Helical" evidence="5">
    <location>
        <begin position="225"/>
        <end position="248"/>
    </location>
</feature>
<keyword evidence="3 5" id="KW-1133">Transmembrane helix</keyword>
<dbReference type="HOGENOM" id="CLU_406458_0_0_0"/>
<keyword evidence="2 5" id="KW-0812">Transmembrane</keyword>
<comment type="subcellular location">
    <subcellularLocation>
        <location evidence="1">Membrane</location>
        <topology evidence="1">Multi-pass membrane protein</topology>
    </subcellularLocation>
</comment>
<evidence type="ECO:0000256" key="1">
    <source>
        <dbReference type="ARBA" id="ARBA00004141"/>
    </source>
</evidence>
<dbReference type="PANTHER" id="PTHR42770">
    <property type="entry name" value="AMINO ACID TRANSPORTER-RELATED"/>
    <property type="match status" value="1"/>
</dbReference>
<protein>
    <submittedName>
        <fullName evidence="7">UspA domain-containing protein</fullName>
    </submittedName>
</protein>
<dbReference type="InterPro" id="IPR006016">
    <property type="entry name" value="UspA"/>
</dbReference>
<dbReference type="InParanoid" id="E8R6D6"/>
<reference evidence="7 8" key="2">
    <citation type="journal article" date="2011" name="Stand. Genomic Sci.">
        <title>Complete genome sequence of Isosphaera pallida type strain (IS1B).</title>
        <authorList>
            <consortium name="US DOE Joint Genome Institute (JGI-PGF)"/>
            <person name="Goker M."/>
            <person name="Cleland D."/>
            <person name="Saunders E."/>
            <person name="Lapidus A."/>
            <person name="Nolan M."/>
            <person name="Lucas S."/>
            <person name="Hammon N."/>
            <person name="Deshpande S."/>
            <person name="Cheng J.F."/>
            <person name="Tapia R."/>
            <person name="Han C."/>
            <person name="Goodwin L."/>
            <person name="Pitluck S."/>
            <person name="Liolios K."/>
            <person name="Pagani I."/>
            <person name="Ivanova N."/>
            <person name="Mavromatis K."/>
            <person name="Pati A."/>
            <person name="Chen A."/>
            <person name="Palaniappan K."/>
            <person name="Land M."/>
            <person name="Hauser L."/>
            <person name="Chang Y.J."/>
            <person name="Jeffries C.D."/>
            <person name="Detter J.C."/>
            <person name="Beck B."/>
            <person name="Woyke T."/>
            <person name="Bristow J."/>
            <person name="Eisen J.A."/>
            <person name="Markowitz V."/>
            <person name="Hugenholtz P."/>
            <person name="Kyrpides N.C."/>
            <person name="Klenk H.P."/>
        </authorList>
    </citation>
    <scope>NUCLEOTIDE SEQUENCE [LARGE SCALE GENOMIC DNA]</scope>
    <source>
        <strain evidence="8">ATCC 43644 / DSM 9630 / IS1B</strain>
    </source>
</reference>
<dbReference type="EMBL" id="CP002353">
    <property type="protein sequence ID" value="ADV61837.1"/>
    <property type="molecule type" value="Genomic_DNA"/>
</dbReference>
<feature type="transmembrane region" description="Helical" evidence="5">
    <location>
        <begin position="446"/>
        <end position="465"/>
    </location>
</feature>
<feature type="transmembrane region" description="Helical" evidence="5">
    <location>
        <begin position="471"/>
        <end position="489"/>
    </location>
</feature>
<feature type="transmembrane region" description="Helical" evidence="5">
    <location>
        <begin position="389"/>
        <end position="407"/>
    </location>
</feature>
<feature type="transmembrane region" description="Helical" evidence="5">
    <location>
        <begin position="334"/>
        <end position="353"/>
    </location>
</feature>
<reference key="1">
    <citation type="submission" date="2010-11" db="EMBL/GenBank/DDBJ databases">
        <title>The complete sequence of chromosome of Isophaera pallida ATCC 43644.</title>
        <authorList>
            <consortium name="US DOE Joint Genome Institute (JGI-PGF)"/>
            <person name="Lucas S."/>
            <person name="Copeland A."/>
            <person name="Lapidus A."/>
            <person name="Bruce D."/>
            <person name="Goodwin L."/>
            <person name="Pitluck S."/>
            <person name="Kyrpides N."/>
            <person name="Mavromatis K."/>
            <person name="Pagani I."/>
            <person name="Ivanova N."/>
            <person name="Saunders E."/>
            <person name="Brettin T."/>
            <person name="Detter J.C."/>
            <person name="Han C."/>
            <person name="Tapia R."/>
            <person name="Land M."/>
            <person name="Hauser L."/>
            <person name="Markowitz V."/>
            <person name="Cheng J.-F."/>
            <person name="Hugenholtz P."/>
            <person name="Woyke T."/>
            <person name="Wu D."/>
            <person name="Eisen J.A."/>
        </authorList>
    </citation>
    <scope>NUCLEOTIDE SEQUENCE</scope>
    <source>
        <strain>ATCC 43644</strain>
    </source>
</reference>
<evidence type="ECO:0000256" key="4">
    <source>
        <dbReference type="ARBA" id="ARBA00023136"/>
    </source>
</evidence>
<feature type="transmembrane region" description="Helical" evidence="5">
    <location>
        <begin position="359"/>
        <end position="377"/>
    </location>
</feature>
<feature type="transmembrane region" description="Helical" evidence="5">
    <location>
        <begin position="413"/>
        <end position="434"/>
    </location>
</feature>
<evidence type="ECO:0000313" key="8">
    <source>
        <dbReference type="Proteomes" id="UP000008631"/>
    </source>
</evidence>
<evidence type="ECO:0000256" key="5">
    <source>
        <dbReference type="SAM" id="Phobius"/>
    </source>
</evidence>
<dbReference type="RefSeq" id="WP_013564126.1">
    <property type="nucleotide sequence ID" value="NC_014962.1"/>
</dbReference>
<dbReference type="GO" id="GO:0016020">
    <property type="term" value="C:membrane"/>
    <property type="evidence" value="ECO:0007669"/>
    <property type="project" value="UniProtKB-SubCell"/>
</dbReference>